<evidence type="ECO:0000256" key="2">
    <source>
        <dbReference type="ARBA" id="ARBA00022737"/>
    </source>
</evidence>
<gene>
    <name evidence="4" type="ORF">Ssi02_74600</name>
</gene>
<accession>A0A919RR69</accession>
<evidence type="ECO:0000313" key="4">
    <source>
        <dbReference type="EMBL" id="GII97229.1"/>
    </source>
</evidence>
<name>A0A919RR69_9ACTN</name>
<proteinExistence type="predicted"/>
<feature type="region of interest" description="Disordered" evidence="3">
    <location>
        <begin position="1166"/>
        <end position="1187"/>
    </location>
</feature>
<feature type="compositionally biased region" description="Low complexity" evidence="3">
    <location>
        <begin position="1177"/>
        <end position="1187"/>
    </location>
</feature>
<keyword evidence="5" id="KW-1185">Reference proteome</keyword>
<feature type="compositionally biased region" description="Low complexity" evidence="3">
    <location>
        <begin position="236"/>
        <end position="256"/>
    </location>
</feature>
<keyword evidence="1" id="KW-0853">WD repeat</keyword>
<evidence type="ECO:0000313" key="5">
    <source>
        <dbReference type="Proteomes" id="UP000606172"/>
    </source>
</evidence>
<comment type="caution">
    <text evidence="4">The sequence shown here is derived from an EMBL/GenBank/DDBJ whole genome shotgun (WGS) entry which is preliminary data.</text>
</comment>
<dbReference type="InterPro" id="IPR011047">
    <property type="entry name" value="Quinoprotein_ADH-like_sf"/>
</dbReference>
<dbReference type="InterPro" id="IPR001680">
    <property type="entry name" value="WD40_rpt"/>
</dbReference>
<keyword evidence="2" id="KW-0677">Repeat</keyword>
<dbReference type="EMBL" id="BOOW01000056">
    <property type="protein sequence ID" value="GII97229.1"/>
    <property type="molecule type" value="Genomic_DNA"/>
</dbReference>
<evidence type="ECO:0000256" key="3">
    <source>
        <dbReference type="SAM" id="MobiDB-lite"/>
    </source>
</evidence>
<feature type="region of interest" description="Disordered" evidence="3">
    <location>
        <begin position="236"/>
        <end position="263"/>
    </location>
</feature>
<dbReference type="Proteomes" id="UP000606172">
    <property type="component" value="Unassembled WGS sequence"/>
</dbReference>
<evidence type="ECO:0008006" key="6">
    <source>
        <dbReference type="Google" id="ProtNLM"/>
    </source>
</evidence>
<sequence length="1285" mass="133428">MSSLALPRAILIAVPRFAGDTWDDLPFAVERAQTLATAMRSLGYECAMHTGPMTSAAIGEIVRGELTRAGPDQVLVFHLLTHGDEAARGIVYALGSDGERVDDIEHWLKLAQLGSGRPRTLFLLDLCYSGALARLPWHYGTAGAGNRAWVIAACQPDRPAFDGRFTEALAAVLGSIAAGEFDADPAGDHVPFADVARAVRRHVIRAAHAGGAWKQQVASTAFDSSEDVFVPPFFPNGAARRNGGPAAGARPRSPGRISREGGPVDRHFLDLLSGIGVGEAGGRAGRFTGRRDELVRLTPWLSGRGPGDLGMVTGGPGSGKSALVSVLACAAHPSLYEAALPLLDGVSPLPSPTGGGVAAVYARHRGPAGVVAAVNEQLGAQLSLPPSTTPGELIGRILGLAAPPLIVVDALDEADDGVAVMNELILPLSSTPRPDGRHAARVLVGCRDYREYQPIAGRARALGTLTDLDTVDREVLRKDLSRYVFGLLEDVAEYRPHGDVRGAFAAEIAQALTGLRARRECGEFLVAGLYTGFLIDSTSGSPLRDTAEARRFAVDVPRTLPEVLAVYLRAWHAAHPLLRACLSVLAEAKGEGMPIGVLSRIVAARAGLDREPGFDELLKTLRAGSVFLRQSAEAGGGAALYRLFHQELVDHLATGTSGADADLPALLSALGPPGARDWEAAEPYLIRHALQHAQAAGRAADLLDDPEFLLRADHRWLPAVAALGGETLARVVAEAGRPRRTSLEERRSKLALGAARAGLAELARRAAHPPGAPPLAWRPVWSVGVAGPPGDTHGPDGTARHSPPPGDFELPRSRKKQRVALLRAVSGAAGLVVAADGEGWLSVWDLRERRLWPPFPTHRGRILALDCALRDGDPVAITTGDDGQVKAWELAGGRAVRTWSAKGFFPALARTSLGGREVALLASGDGWLQVRDAATGEVLKERAGSRLGYITSVACARAGGRDLAVTTARDGRVCVTDLGTGEQVGAHRTAHRGSAHAAICLTASGRSLAVTAGGGGTLRVWELGSGLTLAAGIGAGPDSAESLAATLIDGRPVAVTVGRDGKVVTWDLGAGGPIARESHPPVHPGHGVHAVEVTRVDGHLVAVTGGNSGVLHVWDLSSCRPAAPALSPASAGERAGVRIDRVEVLGDDLLALEHAAGELVVRARDGVPPEGSPARPPAGSAVSGAGARVTPDDPYRIWWGPGGVPLGSQDTPVTALATGEVAGTPVVFSGDGEGTVRVWDCAGRGLADVFRVPAGVAGLTALPGGLLVVNASGELIAFRRTAEGA</sequence>
<dbReference type="SUPFAM" id="SSF101908">
    <property type="entry name" value="Putative isomerase YbhE"/>
    <property type="match status" value="1"/>
</dbReference>
<dbReference type="PANTHER" id="PTHR44019:SF8">
    <property type="entry name" value="POC1 CENTRIOLAR PROTEIN HOMOLOG"/>
    <property type="match status" value="1"/>
</dbReference>
<feature type="compositionally biased region" description="Low complexity" evidence="3">
    <location>
        <begin position="788"/>
        <end position="797"/>
    </location>
</feature>
<protein>
    <recommendedName>
        <fullName evidence="6">Peptidase C14 caspase domain-containing protein</fullName>
    </recommendedName>
</protein>
<dbReference type="Gene3D" id="3.40.50.1460">
    <property type="match status" value="1"/>
</dbReference>
<dbReference type="InterPro" id="IPR015943">
    <property type="entry name" value="WD40/YVTN_repeat-like_dom_sf"/>
</dbReference>
<dbReference type="SUPFAM" id="SSF52540">
    <property type="entry name" value="P-loop containing nucleoside triphosphate hydrolases"/>
    <property type="match status" value="1"/>
</dbReference>
<dbReference type="SUPFAM" id="SSF50998">
    <property type="entry name" value="Quinoprotein alcohol dehydrogenase-like"/>
    <property type="match status" value="1"/>
</dbReference>
<organism evidence="4 5">
    <name type="scientific">Sinosporangium siamense</name>
    <dbReference type="NCBI Taxonomy" id="1367973"/>
    <lineage>
        <taxon>Bacteria</taxon>
        <taxon>Bacillati</taxon>
        <taxon>Actinomycetota</taxon>
        <taxon>Actinomycetes</taxon>
        <taxon>Streptosporangiales</taxon>
        <taxon>Streptosporangiaceae</taxon>
        <taxon>Sinosporangium</taxon>
    </lineage>
</organism>
<feature type="region of interest" description="Disordered" evidence="3">
    <location>
        <begin position="783"/>
        <end position="812"/>
    </location>
</feature>
<evidence type="ECO:0000256" key="1">
    <source>
        <dbReference type="ARBA" id="ARBA00022574"/>
    </source>
</evidence>
<dbReference type="SMART" id="SM00320">
    <property type="entry name" value="WD40"/>
    <property type="match status" value="5"/>
</dbReference>
<dbReference type="InterPro" id="IPR027417">
    <property type="entry name" value="P-loop_NTPase"/>
</dbReference>
<reference evidence="4" key="1">
    <citation type="submission" date="2021-01" db="EMBL/GenBank/DDBJ databases">
        <title>Whole genome shotgun sequence of Sinosporangium siamense NBRC 109515.</title>
        <authorList>
            <person name="Komaki H."/>
            <person name="Tamura T."/>
        </authorList>
    </citation>
    <scope>NUCLEOTIDE SEQUENCE</scope>
    <source>
        <strain evidence="4">NBRC 109515</strain>
    </source>
</reference>
<dbReference type="PANTHER" id="PTHR44019">
    <property type="entry name" value="WD REPEAT-CONTAINING PROTEIN 55"/>
    <property type="match status" value="1"/>
</dbReference>
<dbReference type="Gene3D" id="2.130.10.10">
    <property type="entry name" value="YVTN repeat-like/Quinoprotein amine dehydrogenase"/>
    <property type="match status" value="2"/>
</dbReference>
<dbReference type="RefSeq" id="WP_204032739.1">
    <property type="nucleotide sequence ID" value="NZ_BOOW01000056.1"/>
</dbReference>
<dbReference type="InterPro" id="IPR050505">
    <property type="entry name" value="WDR55/POC1"/>
</dbReference>